<dbReference type="AlphaFoldDB" id="A0A381UZ85"/>
<evidence type="ECO:0000313" key="1">
    <source>
        <dbReference type="EMBL" id="SVA33410.1"/>
    </source>
</evidence>
<sequence>MNFYQFKFYHSKIAAMKSLIKMIEIYILIYFHR</sequence>
<proteinExistence type="predicted"/>
<name>A0A381UZ85_9ZZZZ</name>
<dbReference type="EMBL" id="UINC01007453">
    <property type="protein sequence ID" value="SVA33410.1"/>
    <property type="molecule type" value="Genomic_DNA"/>
</dbReference>
<reference evidence="1" key="1">
    <citation type="submission" date="2018-05" db="EMBL/GenBank/DDBJ databases">
        <authorList>
            <person name="Lanie J.A."/>
            <person name="Ng W.-L."/>
            <person name="Kazmierczak K.M."/>
            <person name="Andrzejewski T.M."/>
            <person name="Davidsen T.M."/>
            <person name="Wayne K.J."/>
            <person name="Tettelin H."/>
            <person name="Glass J.I."/>
            <person name="Rusch D."/>
            <person name="Podicherti R."/>
            <person name="Tsui H.-C.T."/>
            <person name="Winkler M.E."/>
        </authorList>
    </citation>
    <scope>NUCLEOTIDE SEQUENCE</scope>
</reference>
<protein>
    <submittedName>
        <fullName evidence="1">Uncharacterized protein</fullName>
    </submittedName>
</protein>
<organism evidence="1">
    <name type="scientific">marine metagenome</name>
    <dbReference type="NCBI Taxonomy" id="408172"/>
    <lineage>
        <taxon>unclassified sequences</taxon>
        <taxon>metagenomes</taxon>
        <taxon>ecological metagenomes</taxon>
    </lineage>
</organism>
<gene>
    <name evidence="1" type="ORF">METZ01_LOCUS86264</name>
</gene>
<accession>A0A381UZ85</accession>